<comment type="caution">
    <text evidence="2">The sequence shown here is derived from an EMBL/GenBank/DDBJ whole genome shotgun (WGS) entry which is preliminary data.</text>
</comment>
<name>A0A8X6K486_TRICU</name>
<dbReference type="EMBL" id="BMAO01009350">
    <property type="protein sequence ID" value="GFR30291.1"/>
    <property type="molecule type" value="Genomic_DNA"/>
</dbReference>
<keyword evidence="3" id="KW-1185">Reference proteome</keyword>
<evidence type="ECO:0000256" key="1">
    <source>
        <dbReference type="SAM" id="MobiDB-lite"/>
    </source>
</evidence>
<gene>
    <name evidence="2" type="ORF">TNCT_572601</name>
</gene>
<dbReference type="AlphaFoldDB" id="A0A8X6K486"/>
<dbReference type="Proteomes" id="UP000887116">
    <property type="component" value="Unassembled WGS sequence"/>
</dbReference>
<evidence type="ECO:0000313" key="3">
    <source>
        <dbReference type="Proteomes" id="UP000887116"/>
    </source>
</evidence>
<feature type="region of interest" description="Disordered" evidence="1">
    <location>
        <begin position="49"/>
        <end position="86"/>
    </location>
</feature>
<accession>A0A8X6K486</accession>
<feature type="compositionally biased region" description="Polar residues" evidence="1">
    <location>
        <begin position="69"/>
        <end position="86"/>
    </location>
</feature>
<evidence type="ECO:0000313" key="2">
    <source>
        <dbReference type="EMBL" id="GFR30291.1"/>
    </source>
</evidence>
<reference evidence="2" key="1">
    <citation type="submission" date="2020-07" db="EMBL/GenBank/DDBJ databases">
        <title>Multicomponent nature underlies the extraordinary mechanical properties of spider dragline silk.</title>
        <authorList>
            <person name="Kono N."/>
            <person name="Nakamura H."/>
            <person name="Mori M."/>
            <person name="Yoshida Y."/>
            <person name="Ohtoshi R."/>
            <person name="Malay A.D."/>
            <person name="Moran D.A.P."/>
            <person name="Tomita M."/>
            <person name="Numata K."/>
            <person name="Arakawa K."/>
        </authorList>
    </citation>
    <scope>NUCLEOTIDE SEQUENCE</scope>
</reference>
<proteinExistence type="predicted"/>
<protein>
    <submittedName>
        <fullName evidence="2">Uncharacterized protein</fullName>
    </submittedName>
</protein>
<sequence>METYTYYCKTPSNQFIRFKARYESILKVGLDQRIIPILKGSDHTFPKGPNATISFIDHRDQQSKRKRQQNVNLISSSDPQIGKDNN</sequence>
<organism evidence="2 3">
    <name type="scientific">Trichonephila clavata</name>
    <name type="common">Joro spider</name>
    <name type="synonym">Nephila clavata</name>
    <dbReference type="NCBI Taxonomy" id="2740835"/>
    <lineage>
        <taxon>Eukaryota</taxon>
        <taxon>Metazoa</taxon>
        <taxon>Ecdysozoa</taxon>
        <taxon>Arthropoda</taxon>
        <taxon>Chelicerata</taxon>
        <taxon>Arachnida</taxon>
        <taxon>Araneae</taxon>
        <taxon>Araneomorphae</taxon>
        <taxon>Entelegynae</taxon>
        <taxon>Araneoidea</taxon>
        <taxon>Nephilidae</taxon>
        <taxon>Trichonephila</taxon>
    </lineage>
</organism>